<dbReference type="Proteomes" id="UP000054538">
    <property type="component" value="Unassembled WGS sequence"/>
</dbReference>
<reference evidence="1 2" key="1">
    <citation type="submission" date="2014-04" db="EMBL/GenBank/DDBJ databases">
        <authorList>
            <consortium name="DOE Joint Genome Institute"/>
            <person name="Kuo A."/>
            <person name="Kohler A."/>
            <person name="Jargeat P."/>
            <person name="Nagy L.G."/>
            <person name="Floudas D."/>
            <person name="Copeland A."/>
            <person name="Barry K.W."/>
            <person name="Cichocki N."/>
            <person name="Veneault-Fourrey C."/>
            <person name="LaButti K."/>
            <person name="Lindquist E.A."/>
            <person name="Lipzen A."/>
            <person name="Lundell T."/>
            <person name="Morin E."/>
            <person name="Murat C."/>
            <person name="Sun H."/>
            <person name="Tunlid A."/>
            <person name="Henrissat B."/>
            <person name="Grigoriev I.V."/>
            <person name="Hibbett D.S."/>
            <person name="Martin F."/>
            <person name="Nordberg H.P."/>
            <person name="Cantor M.N."/>
            <person name="Hua S.X."/>
        </authorList>
    </citation>
    <scope>NUCLEOTIDE SEQUENCE [LARGE SCALE GENOMIC DNA]</scope>
    <source>
        <strain evidence="1 2">Ve08.2h10</strain>
    </source>
</reference>
<proteinExistence type="predicted"/>
<accession>A0A0D0D8T6</accession>
<protein>
    <submittedName>
        <fullName evidence="1">Unplaced genomic scaffold scaffold_2455, whole genome shotgun sequence</fullName>
    </submittedName>
</protein>
<organism evidence="1 2">
    <name type="scientific">Paxillus rubicundulus Ve08.2h10</name>
    <dbReference type="NCBI Taxonomy" id="930991"/>
    <lineage>
        <taxon>Eukaryota</taxon>
        <taxon>Fungi</taxon>
        <taxon>Dikarya</taxon>
        <taxon>Basidiomycota</taxon>
        <taxon>Agaricomycotina</taxon>
        <taxon>Agaricomycetes</taxon>
        <taxon>Agaricomycetidae</taxon>
        <taxon>Boletales</taxon>
        <taxon>Paxilineae</taxon>
        <taxon>Paxillaceae</taxon>
        <taxon>Paxillus</taxon>
    </lineage>
</organism>
<gene>
    <name evidence="1" type="ORF">PAXRUDRAFT_17919</name>
</gene>
<dbReference type="InParanoid" id="A0A0D0D8T6"/>
<sequence>MATPSILRHTQLDSFCTFAHIDATLNWEIEQLDIKTAFLNGLLDKDDICYVE</sequence>
<dbReference type="OrthoDB" id="3054497at2759"/>
<dbReference type="EMBL" id="KN827277">
    <property type="protein sequence ID" value="KIK76819.1"/>
    <property type="molecule type" value="Genomic_DNA"/>
</dbReference>
<name>A0A0D0D8T6_9AGAM</name>
<keyword evidence="2" id="KW-1185">Reference proteome</keyword>
<evidence type="ECO:0000313" key="1">
    <source>
        <dbReference type="EMBL" id="KIK76819.1"/>
    </source>
</evidence>
<evidence type="ECO:0000313" key="2">
    <source>
        <dbReference type="Proteomes" id="UP000054538"/>
    </source>
</evidence>
<reference evidence="2" key="2">
    <citation type="submission" date="2015-01" db="EMBL/GenBank/DDBJ databases">
        <title>Evolutionary Origins and Diversification of the Mycorrhizal Mutualists.</title>
        <authorList>
            <consortium name="DOE Joint Genome Institute"/>
            <consortium name="Mycorrhizal Genomics Consortium"/>
            <person name="Kohler A."/>
            <person name="Kuo A."/>
            <person name="Nagy L.G."/>
            <person name="Floudas D."/>
            <person name="Copeland A."/>
            <person name="Barry K.W."/>
            <person name="Cichocki N."/>
            <person name="Veneault-Fourrey C."/>
            <person name="LaButti K."/>
            <person name="Lindquist E.A."/>
            <person name="Lipzen A."/>
            <person name="Lundell T."/>
            <person name="Morin E."/>
            <person name="Murat C."/>
            <person name="Riley R."/>
            <person name="Ohm R."/>
            <person name="Sun H."/>
            <person name="Tunlid A."/>
            <person name="Henrissat B."/>
            <person name="Grigoriev I.V."/>
            <person name="Hibbett D.S."/>
            <person name="Martin F."/>
        </authorList>
    </citation>
    <scope>NUCLEOTIDE SEQUENCE [LARGE SCALE GENOMIC DNA]</scope>
    <source>
        <strain evidence="2">Ve08.2h10</strain>
    </source>
</reference>
<dbReference type="AlphaFoldDB" id="A0A0D0D8T6"/>
<dbReference type="HOGENOM" id="CLU_3087889_0_0_1"/>